<dbReference type="OrthoDB" id="1767861at2"/>
<organism evidence="1 2">
    <name type="scientific">Halalkalibacillus sediminis</name>
    <dbReference type="NCBI Taxonomy" id="2018042"/>
    <lineage>
        <taxon>Bacteria</taxon>
        <taxon>Bacillati</taxon>
        <taxon>Bacillota</taxon>
        <taxon>Bacilli</taxon>
        <taxon>Bacillales</taxon>
        <taxon>Bacillaceae</taxon>
        <taxon>Halalkalibacillus</taxon>
    </lineage>
</organism>
<comment type="caution">
    <text evidence="1">The sequence shown here is derived from an EMBL/GenBank/DDBJ whole genome shotgun (WGS) entry which is preliminary data.</text>
</comment>
<dbReference type="InterPro" id="IPR027417">
    <property type="entry name" value="P-loop_NTPase"/>
</dbReference>
<dbReference type="Pfam" id="PF13469">
    <property type="entry name" value="Sulfotransfer_3"/>
    <property type="match status" value="1"/>
</dbReference>
<dbReference type="AlphaFoldDB" id="A0A2I0QTZ8"/>
<dbReference type="GO" id="GO:0006790">
    <property type="term" value="P:sulfur compound metabolic process"/>
    <property type="evidence" value="ECO:0007669"/>
    <property type="project" value="TreeGrafter"/>
</dbReference>
<protein>
    <recommendedName>
        <fullName evidence="3">Sulfotransferase</fullName>
    </recommendedName>
</protein>
<keyword evidence="2" id="KW-1185">Reference proteome</keyword>
<accession>A0A2I0QTZ8</accession>
<proteinExistence type="predicted"/>
<dbReference type="Proteomes" id="UP000243524">
    <property type="component" value="Unassembled WGS sequence"/>
</dbReference>
<evidence type="ECO:0000313" key="1">
    <source>
        <dbReference type="EMBL" id="PKR77817.1"/>
    </source>
</evidence>
<evidence type="ECO:0008006" key="3">
    <source>
        <dbReference type="Google" id="ProtNLM"/>
    </source>
</evidence>
<name>A0A2I0QTZ8_9BACI</name>
<dbReference type="PANTHER" id="PTHR10704">
    <property type="entry name" value="CARBOHYDRATE SULFOTRANSFERASE"/>
    <property type="match status" value="1"/>
</dbReference>
<reference evidence="1 2" key="1">
    <citation type="submission" date="2017-06" db="EMBL/GenBank/DDBJ databases">
        <title>the draft geome sequence of Illustriluteabacillus marina B3227.</title>
        <authorList>
            <person name="He R.-H."/>
            <person name="Du Z.-J."/>
        </authorList>
    </citation>
    <scope>NUCLEOTIDE SEQUENCE [LARGE SCALE GENOMIC DNA]</scope>
    <source>
        <strain evidence="1 2">B3227</strain>
    </source>
</reference>
<sequence>MNQEPIFILGAHKSGTSLLRNLFDGHSELFVVPIESHFFQHNGYWVDYGIRRKLPKALVGNEIIENYINWIKYVNSLSDQYADSDTKGFWNIEKFINEIKSYSDYMYLKTSIENYIHAMYYSLNNKKLADNLRVIEKSVENAEFANILKKLYPNAKFIHIIRNPYSNIVSMRKFKSRSGYPFLKPIIQSLYNNYYYLEKNQVTLDKDYLVIKYEDLVMKPKEKIKEVIEFAGISNEEITYTPTVNGEIWGGNSTTDVKFKDLSSNGLSRWITEIEPIEVNLVNKLFKYTLDRYGYETIENKSLVKFAKAEKVKVFIGNRLLIKYL</sequence>
<dbReference type="GO" id="GO:0006044">
    <property type="term" value="P:N-acetylglucosamine metabolic process"/>
    <property type="evidence" value="ECO:0007669"/>
    <property type="project" value="TreeGrafter"/>
</dbReference>
<gene>
    <name evidence="1" type="ORF">CEY16_07765</name>
</gene>
<dbReference type="GO" id="GO:0001517">
    <property type="term" value="F:N-acetylglucosamine 6-O-sulfotransferase activity"/>
    <property type="evidence" value="ECO:0007669"/>
    <property type="project" value="TreeGrafter"/>
</dbReference>
<dbReference type="PANTHER" id="PTHR10704:SF44">
    <property type="entry name" value="LD35051P-RELATED"/>
    <property type="match status" value="1"/>
</dbReference>
<dbReference type="SUPFAM" id="SSF52540">
    <property type="entry name" value="P-loop containing nucleoside triphosphate hydrolases"/>
    <property type="match status" value="1"/>
</dbReference>
<dbReference type="EMBL" id="PJNH01000002">
    <property type="protein sequence ID" value="PKR77817.1"/>
    <property type="molecule type" value="Genomic_DNA"/>
</dbReference>
<dbReference type="InterPro" id="IPR051135">
    <property type="entry name" value="Gal/GlcNAc/GalNAc_ST"/>
</dbReference>
<evidence type="ECO:0000313" key="2">
    <source>
        <dbReference type="Proteomes" id="UP000243524"/>
    </source>
</evidence>
<dbReference type="Gene3D" id="3.40.50.300">
    <property type="entry name" value="P-loop containing nucleotide triphosphate hydrolases"/>
    <property type="match status" value="1"/>
</dbReference>
<dbReference type="RefSeq" id="WP_101331425.1">
    <property type="nucleotide sequence ID" value="NZ_PJNH01000002.1"/>
</dbReference>